<dbReference type="InterPro" id="IPR000757">
    <property type="entry name" value="Beta-glucanase-like"/>
</dbReference>
<proteinExistence type="inferred from homology"/>
<dbReference type="EC" id="3.2.1.73" evidence="3"/>
<dbReference type="AlphaFoldDB" id="A0A9D1MJW5"/>
<evidence type="ECO:0000256" key="10">
    <source>
        <dbReference type="PIRSR" id="PIRSR608264-1"/>
    </source>
</evidence>
<dbReference type="PRINTS" id="PR00737">
    <property type="entry name" value="GLHYDRLASE16"/>
</dbReference>
<evidence type="ECO:0000256" key="3">
    <source>
        <dbReference type="ARBA" id="ARBA00012690"/>
    </source>
</evidence>
<dbReference type="InterPro" id="IPR008263">
    <property type="entry name" value="GH16_AS"/>
</dbReference>
<dbReference type="GO" id="GO:0042972">
    <property type="term" value="F:licheninase activity"/>
    <property type="evidence" value="ECO:0007669"/>
    <property type="project" value="UniProtKB-EC"/>
</dbReference>
<dbReference type="PROSITE" id="PS51762">
    <property type="entry name" value="GH16_2"/>
    <property type="match status" value="1"/>
</dbReference>
<dbReference type="InterPro" id="IPR013320">
    <property type="entry name" value="ConA-like_dom_sf"/>
</dbReference>
<evidence type="ECO:0000256" key="4">
    <source>
        <dbReference type="ARBA" id="ARBA00014569"/>
    </source>
</evidence>
<dbReference type="EMBL" id="DVNE01000022">
    <property type="protein sequence ID" value="HIU61467.1"/>
    <property type="molecule type" value="Genomic_DNA"/>
</dbReference>
<name>A0A9D1MJW5_9FIRM</name>
<keyword evidence="11" id="KW-0732">Signal</keyword>
<evidence type="ECO:0000256" key="11">
    <source>
        <dbReference type="SAM" id="SignalP"/>
    </source>
</evidence>
<dbReference type="PANTHER" id="PTHR31062">
    <property type="entry name" value="XYLOGLUCAN ENDOTRANSGLUCOSYLASE/HYDROLASE PROTEIN 8-RELATED"/>
    <property type="match status" value="1"/>
</dbReference>
<sequence>MGKKLKQMLPALAVATVLALGVAGTAACKDQIGRTENLTDEPLAGTKIADWEGGEPGDIVFESNGWTNGGDFNTLWNPDNVVYEEGVARLTISENPNGAEKDSNEYFGGEMRTYNYYGYGDYEVCMKVSDVAGTASTFFTCTGPYDAENPEYKVDEDGNQVKDENGNPILINGNPHDEIDIEFLGKDTTEVQFNYFVDGVGGHEFMYDLGFDASEGFHEYGFRWAEDHITWFVDNEPVYRIDAAANRPMPSTAGRILMNYWTGTSNLDGWMGNYKGGGENGPEYKWVSTSAQTDWVDPSKPEPPKDITIPSTGTTAIDLSKAVIGGDAVYTKKVEDGKLNVTYSGVDNSTYQIVSIGGYGDDLNKNNVIAFKIANNGTKDVVMRADVAAPKVGDNVTCNLYATQDGVVVSTDTTYGGSTFTLAADKTAQIIVEYDTSRKPTELKLLFDSAYGTATGCSGDVTVSDLLLFTYGELPEVPETPEDPEDPEAPANAPTFVDMEDVTLQGSVVENDGPYTATKAESNDAFDVTYTDMTANYQNVELQGLASVAQQNNVFTAKIRNNGTAQVAVRVNIQRAAGAGDENAKTLACNLSATQDGVAARTDTEWGGSFFTVDPGKTIVIAVVYDNAKTQNTIQFMVDSHNGGTHSGNITIGAMAFYGSAYEGEITLPELPAYSGDPVTSPEGGDEEEEGALINFNTQHEYVITPAGIATDEVNITYTNVMNNYHNISGVVNAEDVAGNNTFTFTVTNNGEKPVEFRIDLMNDAENVATAVSGVDAKWENGGSQYFRIEAGETKTISVTFSEAFGTVMLYIDSTIWEQTPTTVYSGDITLKDFKFTNVA</sequence>
<evidence type="ECO:0000256" key="2">
    <source>
        <dbReference type="ARBA" id="ARBA00006865"/>
    </source>
</evidence>
<evidence type="ECO:0000256" key="8">
    <source>
        <dbReference type="ARBA" id="ARBA00029771"/>
    </source>
</evidence>
<feature type="domain" description="GH16" evidence="12">
    <location>
        <begin position="49"/>
        <end position="304"/>
    </location>
</feature>
<organism evidence="13 14">
    <name type="scientific">Candidatus Coproplasma excrementigallinarum</name>
    <dbReference type="NCBI Taxonomy" id="2840747"/>
    <lineage>
        <taxon>Bacteria</taxon>
        <taxon>Bacillati</taxon>
        <taxon>Bacillota</taxon>
        <taxon>Clostridia</taxon>
        <taxon>Eubacteriales</taxon>
        <taxon>Candidatus Coproplasma</taxon>
    </lineage>
</organism>
<comment type="catalytic activity">
    <reaction evidence="1">
        <text>Hydrolysis of (1-&gt;4)-beta-D-glucosidic linkages in beta-D-glucans containing (1-&gt;3)- and (1-&gt;4)-bonds.</text>
        <dbReference type="EC" id="3.2.1.73"/>
    </reaction>
</comment>
<accession>A0A9D1MJW5</accession>
<keyword evidence="6" id="KW-0326">Glycosidase</keyword>
<protein>
    <recommendedName>
        <fullName evidence="4">Beta-glucanase</fullName>
        <ecNumber evidence="3">3.2.1.73</ecNumber>
    </recommendedName>
    <alternativeName>
        <fullName evidence="9">1,3-1,4-beta-D-glucan 4-glucanohydrolase</fullName>
    </alternativeName>
    <alternativeName>
        <fullName evidence="8">Endo-beta-1,3-1,4 glucanase</fullName>
    </alternativeName>
    <alternativeName>
        <fullName evidence="7">Lichenase</fullName>
    </alternativeName>
</protein>
<dbReference type="InterPro" id="IPR008264">
    <property type="entry name" value="Beta_glucanase"/>
</dbReference>
<evidence type="ECO:0000256" key="7">
    <source>
        <dbReference type="ARBA" id="ARBA00029722"/>
    </source>
</evidence>
<evidence type="ECO:0000256" key="6">
    <source>
        <dbReference type="ARBA" id="ARBA00023295"/>
    </source>
</evidence>
<dbReference type="Pfam" id="PF00722">
    <property type="entry name" value="Glyco_hydro_16"/>
    <property type="match status" value="2"/>
</dbReference>
<feature type="chain" id="PRO_5039147188" description="Beta-glucanase" evidence="11">
    <location>
        <begin position="27"/>
        <end position="840"/>
    </location>
</feature>
<dbReference type="Gene3D" id="2.60.120.200">
    <property type="match status" value="1"/>
</dbReference>
<reference evidence="13" key="1">
    <citation type="submission" date="2020-10" db="EMBL/GenBank/DDBJ databases">
        <authorList>
            <person name="Gilroy R."/>
        </authorList>
    </citation>
    <scope>NUCLEOTIDE SEQUENCE</scope>
    <source>
        <strain evidence="13">CHK195-12923</strain>
    </source>
</reference>
<evidence type="ECO:0000313" key="14">
    <source>
        <dbReference type="Proteomes" id="UP000824110"/>
    </source>
</evidence>
<dbReference type="Proteomes" id="UP000824110">
    <property type="component" value="Unassembled WGS sequence"/>
</dbReference>
<feature type="active site" description="Proton donor" evidence="10">
    <location>
        <position position="182"/>
    </location>
</feature>
<evidence type="ECO:0000256" key="5">
    <source>
        <dbReference type="ARBA" id="ARBA00022801"/>
    </source>
</evidence>
<dbReference type="PROSITE" id="PS01034">
    <property type="entry name" value="GH16_1"/>
    <property type="match status" value="1"/>
</dbReference>
<evidence type="ECO:0000313" key="13">
    <source>
        <dbReference type="EMBL" id="HIU61467.1"/>
    </source>
</evidence>
<dbReference type="InterPro" id="IPR044791">
    <property type="entry name" value="Beta-glucanase/XTH"/>
</dbReference>
<evidence type="ECO:0000259" key="12">
    <source>
        <dbReference type="PROSITE" id="PS51762"/>
    </source>
</evidence>
<dbReference type="SUPFAM" id="SSF49899">
    <property type="entry name" value="Concanavalin A-like lectins/glucanases"/>
    <property type="match status" value="1"/>
</dbReference>
<comment type="caution">
    <text evidence="13">The sequence shown here is derived from an EMBL/GenBank/DDBJ whole genome shotgun (WGS) entry which is preliminary data.</text>
</comment>
<evidence type="ECO:0000256" key="9">
    <source>
        <dbReference type="ARBA" id="ARBA00031665"/>
    </source>
</evidence>
<feature type="signal peptide" evidence="11">
    <location>
        <begin position="1"/>
        <end position="26"/>
    </location>
</feature>
<dbReference type="GO" id="GO:0005975">
    <property type="term" value="P:carbohydrate metabolic process"/>
    <property type="evidence" value="ECO:0007669"/>
    <property type="project" value="InterPro"/>
</dbReference>
<gene>
    <name evidence="13" type="ORF">IAB69_02330</name>
</gene>
<keyword evidence="5" id="KW-0378">Hydrolase</keyword>
<evidence type="ECO:0000256" key="1">
    <source>
        <dbReference type="ARBA" id="ARBA00000481"/>
    </source>
</evidence>
<comment type="similarity">
    <text evidence="2">Belongs to the glycosyl hydrolase 16 family.</text>
</comment>
<dbReference type="PROSITE" id="PS51257">
    <property type="entry name" value="PROKAR_LIPOPROTEIN"/>
    <property type="match status" value="1"/>
</dbReference>
<reference evidence="13" key="2">
    <citation type="journal article" date="2021" name="PeerJ">
        <title>Extensive microbial diversity within the chicken gut microbiome revealed by metagenomics and culture.</title>
        <authorList>
            <person name="Gilroy R."/>
            <person name="Ravi A."/>
            <person name="Getino M."/>
            <person name="Pursley I."/>
            <person name="Horton D.L."/>
            <person name="Alikhan N.F."/>
            <person name="Baker D."/>
            <person name="Gharbi K."/>
            <person name="Hall N."/>
            <person name="Watson M."/>
            <person name="Adriaenssens E.M."/>
            <person name="Foster-Nyarko E."/>
            <person name="Jarju S."/>
            <person name="Secka A."/>
            <person name="Antonio M."/>
            <person name="Oren A."/>
            <person name="Chaudhuri R.R."/>
            <person name="La Ragione R."/>
            <person name="Hildebrand F."/>
            <person name="Pallen M.J."/>
        </authorList>
    </citation>
    <scope>NUCLEOTIDE SEQUENCE</scope>
    <source>
        <strain evidence="13">CHK195-12923</strain>
    </source>
</reference>
<feature type="active site" description="Nucleophile" evidence="10">
    <location>
        <position position="178"/>
    </location>
</feature>